<dbReference type="CDD" id="cd02961">
    <property type="entry name" value="PDI_a_family"/>
    <property type="match status" value="1"/>
</dbReference>
<keyword evidence="7" id="KW-0413">Isomerase</keyword>
<feature type="chain" id="PRO_5043665168" description="Protein disulfide-isomerase" evidence="10">
    <location>
        <begin position="18"/>
        <end position="356"/>
    </location>
</feature>
<dbReference type="CDD" id="cd02981">
    <property type="entry name" value="PDI_b_family"/>
    <property type="match status" value="1"/>
</dbReference>
<evidence type="ECO:0000313" key="12">
    <source>
        <dbReference type="EMBL" id="KAK8100610.1"/>
    </source>
</evidence>
<keyword evidence="6" id="KW-0256">Endoplasmic reticulum</keyword>
<dbReference type="GO" id="GO:0034976">
    <property type="term" value="P:response to endoplasmic reticulum stress"/>
    <property type="evidence" value="ECO:0007669"/>
    <property type="project" value="TreeGrafter"/>
</dbReference>
<sequence>MLKLGLAAWLTATSVCAWEHVAPSELETRIKSHDAVVAAYKSKALELEWTPAVAEVAAIEALSIDCSEAADVCQKYGVSSYPSLKVFKSGEPRSTYLGPRRASAITSWVQRVQRPVVSQVASENLEAFKSGDETVFIAYLSAGDEESRKAYEDIASQFRDEFAFGVNTDDAARQAEGVEFPGLKCHRHLDGDVVTSKGSFDADAIRKFVIEASRGWPMVYLFAATEAERAESRNTLQKIGRSYYESLTMTTVDPLDFPELPARLGLEAKYPCGAVHQLSKDRIYHYPRDYAVTPNDLQKWGLDVWQGRVKPWNPNGDAATTTEQANQMPGRIRATPRVSIAKFPGLNIKINGRDEL</sequence>
<keyword evidence="13" id="KW-1185">Reference proteome</keyword>
<dbReference type="Pfam" id="PF00085">
    <property type="entry name" value="Thioredoxin"/>
    <property type="match status" value="1"/>
</dbReference>
<comment type="catalytic activity">
    <reaction evidence="1">
        <text>Catalyzes the rearrangement of -S-S- bonds in proteins.</text>
        <dbReference type="EC" id="5.3.4.1"/>
    </reaction>
</comment>
<evidence type="ECO:0000256" key="4">
    <source>
        <dbReference type="ARBA" id="ARBA00006347"/>
    </source>
</evidence>
<comment type="subcellular location">
    <subcellularLocation>
        <location evidence="3">Endoplasmic reticulum lumen</location>
    </subcellularLocation>
</comment>
<comment type="function">
    <text evidence="2">Participates in the folding of proteins containing disulfide bonds, may be involved in glycosylation, prolyl hydroxylation and triglyceride transfer.</text>
</comment>
<organism evidence="12 13">
    <name type="scientific">Apiospora kogelbergensis</name>
    <dbReference type="NCBI Taxonomy" id="1337665"/>
    <lineage>
        <taxon>Eukaryota</taxon>
        <taxon>Fungi</taxon>
        <taxon>Dikarya</taxon>
        <taxon>Ascomycota</taxon>
        <taxon>Pezizomycotina</taxon>
        <taxon>Sordariomycetes</taxon>
        <taxon>Xylariomycetidae</taxon>
        <taxon>Amphisphaeriales</taxon>
        <taxon>Apiosporaceae</taxon>
        <taxon>Apiospora</taxon>
    </lineage>
</organism>
<evidence type="ECO:0000256" key="1">
    <source>
        <dbReference type="ARBA" id="ARBA00001182"/>
    </source>
</evidence>
<dbReference type="GO" id="GO:0003756">
    <property type="term" value="F:protein disulfide isomerase activity"/>
    <property type="evidence" value="ECO:0007669"/>
    <property type="project" value="UniProtKB-EC"/>
</dbReference>
<evidence type="ECO:0000256" key="9">
    <source>
        <dbReference type="ARBA" id="ARBA00039846"/>
    </source>
</evidence>
<comment type="caution">
    <text evidence="12">The sequence shown here is derived from an EMBL/GenBank/DDBJ whole genome shotgun (WGS) entry which is preliminary data.</text>
</comment>
<evidence type="ECO:0000256" key="3">
    <source>
        <dbReference type="ARBA" id="ARBA00004319"/>
    </source>
</evidence>
<comment type="similarity">
    <text evidence="4">Belongs to the protein disulfide isomerase family.</text>
</comment>
<evidence type="ECO:0000313" key="13">
    <source>
        <dbReference type="Proteomes" id="UP001392437"/>
    </source>
</evidence>
<reference evidence="12 13" key="1">
    <citation type="submission" date="2023-01" db="EMBL/GenBank/DDBJ databases">
        <title>Analysis of 21 Apiospora genomes using comparative genomics revels a genus with tremendous synthesis potential of carbohydrate active enzymes and secondary metabolites.</title>
        <authorList>
            <person name="Sorensen T."/>
        </authorList>
    </citation>
    <scope>NUCLEOTIDE SEQUENCE [LARGE SCALE GENOMIC DNA]</scope>
    <source>
        <strain evidence="12 13">CBS 117206</strain>
    </source>
</reference>
<gene>
    <name evidence="12" type="ORF">PG999_010984</name>
</gene>
<dbReference type="SUPFAM" id="SSF52833">
    <property type="entry name" value="Thioredoxin-like"/>
    <property type="match status" value="3"/>
</dbReference>
<dbReference type="AlphaFoldDB" id="A0AAW0QD79"/>
<evidence type="ECO:0000256" key="8">
    <source>
        <dbReference type="ARBA" id="ARBA00023284"/>
    </source>
</evidence>
<dbReference type="PANTHER" id="PTHR18929">
    <property type="entry name" value="PROTEIN DISULFIDE ISOMERASE"/>
    <property type="match status" value="1"/>
</dbReference>
<evidence type="ECO:0000256" key="2">
    <source>
        <dbReference type="ARBA" id="ARBA00002692"/>
    </source>
</evidence>
<evidence type="ECO:0000256" key="10">
    <source>
        <dbReference type="SAM" id="SignalP"/>
    </source>
</evidence>
<dbReference type="Proteomes" id="UP001392437">
    <property type="component" value="Unassembled WGS sequence"/>
</dbReference>
<dbReference type="GO" id="GO:0005788">
    <property type="term" value="C:endoplasmic reticulum lumen"/>
    <property type="evidence" value="ECO:0007669"/>
    <property type="project" value="UniProtKB-SubCell"/>
</dbReference>
<dbReference type="PANTHER" id="PTHR18929:SF132">
    <property type="entry name" value="PROTEIN DISULFIDE-ISOMERASE A3"/>
    <property type="match status" value="1"/>
</dbReference>
<keyword evidence="8" id="KW-0676">Redox-active center</keyword>
<evidence type="ECO:0000256" key="7">
    <source>
        <dbReference type="ARBA" id="ARBA00023235"/>
    </source>
</evidence>
<evidence type="ECO:0000259" key="11">
    <source>
        <dbReference type="Pfam" id="PF00085"/>
    </source>
</evidence>
<dbReference type="InterPro" id="IPR013766">
    <property type="entry name" value="Thioredoxin_domain"/>
</dbReference>
<dbReference type="EMBL" id="JAQQWP010000009">
    <property type="protein sequence ID" value="KAK8100610.1"/>
    <property type="molecule type" value="Genomic_DNA"/>
</dbReference>
<evidence type="ECO:0000256" key="6">
    <source>
        <dbReference type="ARBA" id="ARBA00022824"/>
    </source>
</evidence>
<dbReference type="GO" id="GO:0006457">
    <property type="term" value="P:protein folding"/>
    <property type="evidence" value="ECO:0007669"/>
    <property type="project" value="TreeGrafter"/>
</dbReference>
<feature type="domain" description="Thioredoxin" evidence="11">
    <location>
        <begin position="43"/>
        <end position="110"/>
    </location>
</feature>
<protein>
    <recommendedName>
        <fullName evidence="9">Protein disulfide-isomerase</fullName>
        <ecNumber evidence="5">5.3.4.1</ecNumber>
    </recommendedName>
</protein>
<evidence type="ECO:0000256" key="5">
    <source>
        <dbReference type="ARBA" id="ARBA00012723"/>
    </source>
</evidence>
<accession>A0AAW0QD79</accession>
<dbReference type="Gene3D" id="3.40.30.10">
    <property type="entry name" value="Glutaredoxin"/>
    <property type="match status" value="3"/>
</dbReference>
<proteinExistence type="inferred from homology"/>
<name>A0AAW0QD79_9PEZI</name>
<dbReference type="InterPro" id="IPR036249">
    <property type="entry name" value="Thioredoxin-like_sf"/>
</dbReference>
<dbReference type="CDD" id="cd02982">
    <property type="entry name" value="PDI_b'_family"/>
    <property type="match status" value="1"/>
</dbReference>
<keyword evidence="10" id="KW-0732">Signal</keyword>
<dbReference type="EC" id="5.3.4.1" evidence="5"/>
<feature type="signal peptide" evidence="10">
    <location>
        <begin position="1"/>
        <end position="17"/>
    </location>
</feature>